<keyword evidence="5" id="KW-1185">Reference proteome</keyword>
<gene>
    <name evidence="4" type="ORF">A5CBH24_08380</name>
</gene>
<accession>A0A4Y1XQD3</accession>
<keyword evidence="2" id="KW-0560">Oxidoreductase</keyword>
<dbReference type="PANTHER" id="PTHR43673:SF10">
    <property type="entry name" value="NADH DEHYDROGENASE_NAD(P)H NITROREDUCTASE XCC3605-RELATED"/>
    <property type="match status" value="1"/>
</dbReference>
<dbReference type="InterPro" id="IPR023312">
    <property type="entry name" value="Put_nitroreductase_C_bac"/>
</dbReference>
<dbReference type="GO" id="GO:0016491">
    <property type="term" value="F:oxidoreductase activity"/>
    <property type="evidence" value="ECO:0007669"/>
    <property type="project" value="UniProtKB-KW"/>
</dbReference>
<comment type="similarity">
    <text evidence="1">Belongs to the nitroreductase family.</text>
</comment>
<dbReference type="InterPro" id="IPR029479">
    <property type="entry name" value="Nitroreductase"/>
</dbReference>
<sequence>MADNYLERRMEAYRAQPAAQPRRAATLERLLTRNRSVRGYDARFVVRADQLRSIVSVCTKIPSARNQQVLRFRLVLADEAPGVLAHVRMGGALPELHLPLAGTEPNAFIVVCSTVPEDRWVDIDLGIAVQSMLLRAVEIGLNGLCIGAFDRDAIRTRLRLPCEPLLILAVGKSAERIERVEIGAGGDRRYYRSEGVHYVPKIRAEELIIDSDSAETGDKS</sequence>
<evidence type="ECO:0000259" key="3">
    <source>
        <dbReference type="Pfam" id="PF00881"/>
    </source>
</evidence>
<dbReference type="RefSeq" id="WP_019131602.1">
    <property type="nucleotide sequence ID" value="NZ_AP019735.1"/>
</dbReference>
<protein>
    <submittedName>
        <fullName evidence="4">Nitroreductase</fullName>
    </submittedName>
</protein>
<name>A0A3D3YJS2_9BACT</name>
<dbReference type="OrthoDB" id="9804207at2"/>
<dbReference type="Gene3D" id="3.40.109.10">
    <property type="entry name" value="NADH Oxidase"/>
    <property type="match status" value="1"/>
</dbReference>
<dbReference type="Gene3D" id="2.20.180.10">
    <property type="entry name" value="putative fmn-dependent nitroreductase like domains"/>
    <property type="match status" value="1"/>
</dbReference>
<proteinExistence type="inferred from homology"/>
<reference evidence="5" key="1">
    <citation type="submission" date="2019-06" db="EMBL/GenBank/DDBJ databases">
        <title>Alistipes onderdonkii subsp. vulgaris subsp. nov., Alistipes dispar sp. nov. and Alistipes communis sp. nov., isolated from human faeces, and creation of Alistipes onderdonkii subsp. onderdonkii subsp. nov.</title>
        <authorList>
            <person name="Sakamoto M."/>
            <person name="Ikeyama N."/>
            <person name="Ogata Y."/>
            <person name="Suda W."/>
            <person name="Iino T."/>
            <person name="Hattori M."/>
            <person name="Ohkuma M."/>
        </authorList>
    </citation>
    <scope>NUCLEOTIDE SEQUENCE [LARGE SCALE GENOMIC DNA]</scope>
    <source>
        <strain evidence="5">5CBH24</strain>
    </source>
</reference>
<dbReference type="InterPro" id="IPR000415">
    <property type="entry name" value="Nitroreductase-like"/>
</dbReference>
<dbReference type="AlphaFoldDB" id="A0A3D3YJS2"/>
<accession>A0A3D3YJS2</accession>
<evidence type="ECO:0000313" key="5">
    <source>
        <dbReference type="Proteomes" id="UP000318946"/>
    </source>
</evidence>
<dbReference type="CDD" id="cd02062">
    <property type="entry name" value="Nitro_FMN_reductase"/>
    <property type="match status" value="1"/>
</dbReference>
<evidence type="ECO:0000256" key="1">
    <source>
        <dbReference type="ARBA" id="ARBA00007118"/>
    </source>
</evidence>
<dbReference type="PANTHER" id="PTHR43673">
    <property type="entry name" value="NAD(P)H NITROREDUCTASE YDGI-RELATED"/>
    <property type="match status" value="1"/>
</dbReference>
<dbReference type="EMBL" id="AP019735">
    <property type="protein sequence ID" value="BBL03525.1"/>
    <property type="molecule type" value="Genomic_DNA"/>
</dbReference>
<dbReference type="GeneID" id="78341550"/>
<dbReference type="KEGG" id="acou:A5CBH24_08380"/>
<organism evidence="4 5">
    <name type="scientific">Alistipes communis</name>
    <dbReference type="NCBI Taxonomy" id="2585118"/>
    <lineage>
        <taxon>Bacteria</taxon>
        <taxon>Pseudomonadati</taxon>
        <taxon>Bacteroidota</taxon>
        <taxon>Bacteroidia</taxon>
        <taxon>Bacteroidales</taxon>
        <taxon>Rikenellaceae</taxon>
        <taxon>Alistipes</taxon>
    </lineage>
</organism>
<dbReference type="Proteomes" id="UP000318946">
    <property type="component" value="Chromosome"/>
</dbReference>
<accession>A0A4Y1WS25</accession>
<evidence type="ECO:0000256" key="2">
    <source>
        <dbReference type="ARBA" id="ARBA00023002"/>
    </source>
</evidence>
<feature type="domain" description="Nitroreductase" evidence="3">
    <location>
        <begin position="35"/>
        <end position="172"/>
    </location>
</feature>
<dbReference type="Pfam" id="PF00881">
    <property type="entry name" value="Nitroreductase"/>
    <property type="match status" value="1"/>
</dbReference>
<dbReference type="STRING" id="1118061.GCA_000311925_02631"/>
<dbReference type="SUPFAM" id="SSF55469">
    <property type="entry name" value="FMN-dependent nitroreductase-like"/>
    <property type="match status" value="1"/>
</dbReference>
<evidence type="ECO:0000313" key="4">
    <source>
        <dbReference type="EMBL" id="BBL03525.1"/>
    </source>
</evidence>